<evidence type="ECO:0000256" key="2">
    <source>
        <dbReference type="ARBA" id="ARBA00022664"/>
    </source>
</evidence>
<feature type="region of interest" description="Disordered" evidence="6">
    <location>
        <begin position="85"/>
        <end position="118"/>
    </location>
</feature>
<evidence type="ECO:0000259" key="7">
    <source>
        <dbReference type="Pfam" id="PF06424"/>
    </source>
</evidence>
<comment type="subcellular location">
    <subcellularLocation>
        <location evidence="1">Nucleus</location>
    </subcellularLocation>
</comment>
<dbReference type="InterPro" id="IPR003107">
    <property type="entry name" value="HAT"/>
</dbReference>
<name>A0A6T6AVG1_9RHOD</name>
<evidence type="ECO:0000313" key="9">
    <source>
        <dbReference type="EMBL" id="CAD9227368.1"/>
    </source>
</evidence>
<dbReference type="Pfam" id="PF06424">
    <property type="entry name" value="PRP1_N"/>
    <property type="match status" value="1"/>
</dbReference>
<protein>
    <recommendedName>
        <fullName evidence="7">PRP1 splicing factor N-terminal domain-containing protein</fullName>
    </recommendedName>
</protein>
<dbReference type="FunFam" id="1.25.40.10:FF:000256">
    <property type="entry name" value="Probable pre-mRNA splicing factor prp1"/>
    <property type="match status" value="1"/>
</dbReference>
<reference evidence="8" key="1">
    <citation type="submission" date="2021-01" db="EMBL/GenBank/DDBJ databases">
        <authorList>
            <person name="Corre E."/>
            <person name="Pelletier E."/>
            <person name="Niang G."/>
            <person name="Scheremetjew M."/>
            <person name="Finn R."/>
            <person name="Kale V."/>
            <person name="Holt S."/>
            <person name="Cochrane G."/>
            <person name="Meng A."/>
            <person name="Brown T."/>
            <person name="Cohen L."/>
        </authorList>
    </citation>
    <scope>NUCLEOTIDE SEQUENCE</scope>
    <source>
        <strain evidence="8">SAG 36.94</strain>
    </source>
</reference>
<dbReference type="InterPro" id="IPR011990">
    <property type="entry name" value="TPR-like_helical_dom_sf"/>
</dbReference>
<dbReference type="SMART" id="SM00028">
    <property type="entry name" value="TPR"/>
    <property type="match status" value="4"/>
</dbReference>
<keyword evidence="2" id="KW-0507">mRNA processing</keyword>
<keyword evidence="4" id="KW-0508">mRNA splicing</keyword>
<dbReference type="AlphaFoldDB" id="A0A6T6AVG1"/>
<keyword evidence="3" id="KW-0677">Repeat</keyword>
<dbReference type="GO" id="GO:0000244">
    <property type="term" value="P:spliceosomal tri-snRNP complex assembly"/>
    <property type="evidence" value="ECO:0007669"/>
    <property type="project" value="TreeGrafter"/>
</dbReference>
<dbReference type="InterPro" id="IPR019734">
    <property type="entry name" value="TPR_rpt"/>
</dbReference>
<dbReference type="GO" id="GO:0071013">
    <property type="term" value="C:catalytic step 2 spliceosome"/>
    <property type="evidence" value="ECO:0007669"/>
    <property type="project" value="TreeGrafter"/>
</dbReference>
<evidence type="ECO:0000256" key="6">
    <source>
        <dbReference type="SAM" id="MobiDB-lite"/>
    </source>
</evidence>
<gene>
    <name evidence="8" type="ORF">CCAE0312_LOCUS1587</name>
    <name evidence="9" type="ORF">CCAE0312_LOCUS1589</name>
</gene>
<dbReference type="EMBL" id="HBGH01002949">
    <property type="protein sequence ID" value="CAD9227368.1"/>
    <property type="molecule type" value="Transcribed_RNA"/>
</dbReference>
<dbReference type="InterPro" id="IPR045075">
    <property type="entry name" value="Syf1-like"/>
</dbReference>
<dbReference type="Pfam" id="PF23240">
    <property type="entry name" value="HAT_PRP39_N"/>
    <property type="match status" value="1"/>
</dbReference>
<dbReference type="PANTHER" id="PTHR11246:SF1">
    <property type="entry name" value="PRE-MRNA-PROCESSING FACTOR 6"/>
    <property type="match status" value="1"/>
</dbReference>
<keyword evidence="5" id="KW-0539">Nucleus</keyword>
<organism evidence="8">
    <name type="scientific">Compsopogon caeruleus</name>
    <dbReference type="NCBI Taxonomy" id="31354"/>
    <lineage>
        <taxon>Eukaryota</taxon>
        <taxon>Rhodophyta</taxon>
        <taxon>Compsopogonophyceae</taxon>
        <taxon>Compsopogonales</taxon>
        <taxon>Compsopogonaceae</taxon>
        <taxon>Compsopogon</taxon>
    </lineage>
</organism>
<sequence length="942" mass="104357">MDAAWHGRLAGQQMYRSAPTFEDVVKPDEYVAGRGRGATGFVTSAQVSLDAGTRFGQPPPGYIAGRGRGLGDTRRETLEAQVRARQQANARRFETRADDDPDDEGGDGDVVGNGRGLEEEEGGLFADAVYEEDDREADEIYNEVDEKMEARGKKYRNVKIQEAIEQYRKEHPTLKQRFVDLKRELADVTEDDWATIPDIGDYRVKRHKVDRLTPAPDSILISAKKDMSTVASVKPGATTDLSSIGEGRSSVLGLKLDRAGDSVSGQTNVDPKGYLTELSSLRVTSASDIGDIKKARLLLKSVTSTNPKHAPGWIAASRLEELDGHLESARLLILEGCRLCPQNEDVWIEAARLYPGPQAKGVLAQAVKHVPKSIKVWLQAAALEDETTNKRTVLRKALKKVPNSSRLWRAAVDLEGPEDAKILLSHAVDCAPQAVDLWLGYARLETYEKAKEILNRAREANPAEISIWLTAAKLEEAHGEKDGLGVATIVERAIRVLSVAQEVVTRDQWMSEAKISEVDGYPRTCVALVNGALGLGVEDVDRKILWTEDARSAEREGRIETARAIHQKMVATFPGEKTVWHQAALFEKRHGTGTAVRELLQRAVKYCPRAEDIWLMAAKESWSSNDVDGCRNILMEAFVANPNSEPIWIEAARVESETKEWDRARILMQRAREQVQTARVYMKSALVERSAGDANREEAMLREGLEKYPNFEKLWLMLAQLRLRLGDVSGARAAYLDGIVRCPNSVAVALGLSELEAKQGRPATARATLEQAIKRIPGSDELWLAAVRLEKKEDGAASRKLARALQHHPKSGLLWAEAIELEARPKQKAKSILALKNCEEDVYVLVGVARMFWRDGKIDKARSWFEKAVAIGRNVGDAWANFYAFELEHGNNDSRVSMRDRCEAAKPTIGLLWSPIRKAPENSAMSTPQLLCIAAAQVASVE</sequence>
<feature type="region of interest" description="Disordered" evidence="6">
    <location>
        <begin position="51"/>
        <end position="70"/>
    </location>
</feature>
<dbReference type="PANTHER" id="PTHR11246">
    <property type="entry name" value="PRE-MRNA SPLICING FACTOR"/>
    <property type="match status" value="1"/>
</dbReference>
<proteinExistence type="predicted"/>
<dbReference type="GO" id="GO:0046540">
    <property type="term" value="C:U4/U6 x U5 tri-snRNP complex"/>
    <property type="evidence" value="ECO:0007669"/>
    <property type="project" value="TreeGrafter"/>
</dbReference>
<dbReference type="Pfam" id="PF13432">
    <property type="entry name" value="TPR_16"/>
    <property type="match status" value="1"/>
</dbReference>
<evidence type="ECO:0000256" key="1">
    <source>
        <dbReference type="ARBA" id="ARBA00004123"/>
    </source>
</evidence>
<evidence type="ECO:0000313" key="8">
    <source>
        <dbReference type="EMBL" id="CAD9227366.1"/>
    </source>
</evidence>
<dbReference type="InterPro" id="IPR010491">
    <property type="entry name" value="PRP1_N"/>
</dbReference>
<dbReference type="SMART" id="SM00386">
    <property type="entry name" value="HAT"/>
    <property type="match status" value="13"/>
</dbReference>
<dbReference type="SUPFAM" id="SSF48452">
    <property type="entry name" value="TPR-like"/>
    <property type="match status" value="3"/>
</dbReference>
<evidence type="ECO:0000256" key="4">
    <source>
        <dbReference type="ARBA" id="ARBA00023187"/>
    </source>
</evidence>
<evidence type="ECO:0000256" key="5">
    <source>
        <dbReference type="ARBA" id="ARBA00023242"/>
    </source>
</evidence>
<dbReference type="EMBL" id="HBGH01002947">
    <property type="protein sequence ID" value="CAD9227366.1"/>
    <property type="molecule type" value="Transcribed_RNA"/>
</dbReference>
<dbReference type="Gene3D" id="1.25.40.10">
    <property type="entry name" value="Tetratricopeptide repeat domain"/>
    <property type="match status" value="4"/>
</dbReference>
<evidence type="ECO:0000256" key="3">
    <source>
        <dbReference type="ARBA" id="ARBA00022737"/>
    </source>
</evidence>
<feature type="domain" description="PRP1 splicing factor N-terminal" evidence="7">
    <location>
        <begin position="58"/>
        <end position="205"/>
    </location>
</feature>
<accession>A0A6T6AVG1</accession>